<name>A0ABY4A349_9BURK</name>
<feature type="transmembrane region" description="Helical" evidence="1">
    <location>
        <begin position="12"/>
        <end position="35"/>
    </location>
</feature>
<evidence type="ECO:0000313" key="3">
    <source>
        <dbReference type="Proteomes" id="UP000831532"/>
    </source>
</evidence>
<keyword evidence="3" id="KW-1185">Reference proteome</keyword>
<protein>
    <recommendedName>
        <fullName evidence="4">DUF304 domain-containing protein</fullName>
    </recommendedName>
</protein>
<dbReference type="EMBL" id="CP063361">
    <property type="protein sequence ID" value="UOD29177.1"/>
    <property type="molecule type" value="Genomic_DNA"/>
</dbReference>
<accession>A0ABY4A349</accession>
<evidence type="ECO:0000256" key="1">
    <source>
        <dbReference type="SAM" id="Phobius"/>
    </source>
</evidence>
<keyword evidence="1" id="KW-0812">Transmembrane</keyword>
<proteinExistence type="predicted"/>
<reference evidence="2 3" key="1">
    <citation type="submission" date="2020-10" db="EMBL/GenBank/DDBJ databases">
        <title>Genome analysis of Massilia species.</title>
        <authorList>
            <person name="Jung D.-H."/>
        </authorList>
    </citation>
    <scope>NUCLEOTIDE SEQUENCE [LARGE SCALE GENOMIC DNA]</scope>
    <source>
        <strain evidence="3">sipir</strain>
    </source>
</reference>
<gene>
    <name evidence="2" type="ORF">INH39_27770</name>
</gene>
<dbReference type="Proteomes" id="UP000831532">
    <property type="component" value="Chromosome"/>
</dbReference>
<keyword evidence="1" id="KW-0472">Membrane</keyword>
<keyword evidence="1" id="KW-1133">Transmembrane helix</keyword>
<feature type="transmembrane region" description="Helical" evidence="1">
    <location>
        <begin position="55"/>
        <end position="77"/>
    </location>
</feature>
<organism evidence="2 3">
    <name type="scientific">Massilia violaceinigra</name>
    <dbReference type="NCBI Taxonomy" id="2045208"/>
    <lineage>
        <taxon>Bacteria</taxon>
        <taxon>Pseudomonadati</taxon>
        <taxon>Pseudomonadota</taxon>
        <taxon>Betaproteobacteria</taxon>
        <taxon>Burkholderiales</taxon>
        <taxon>Oxalobacteraceae</taxon>
        <taxon>Telluria group</taxon>
        <taxon>Massilia</taxon>
    </lineage>
</organism>
<evidence type="ECO:0008006" key="4">
    <source>
        <dbReference type="Google" id="ProtNLM"/>
    </source>
</evidence>
<dbReference type="RefSeq" id="WP_243490372.1">
    <property type="nucleotide sequence ID" value="NZ_CP063361.1"/>
</dbReference>
<sequence>MEDTKEYIVAPKLAHHLIGICLTGGIAGACAYMAITNTSGISTRRTNLSPEMFTTILWVLSVAAGLLCLIFLVEMVLTQTRPVAKIRLTPTDISIPMLSAFRRHTVSASYAHITQVTVELIPPNRLLRIHTTAGNATVAELNLGPGVFDELHATLLQRAPHR</sequence>
<evidence type="ECO:0000313" key="2">
    <source>
        <dbReference type="EMBL" id="UOD29177.1"/>
    </source>
</evidence>
<dbReference type="PROSITE" id="PS51257">
    <property type="entry name" value="PROKAR_LIPOPROTEIN"/>
    <property type="match status" value="1"/>
</dbReference>